<gene>
    <name evidence="15" type="ordered locus">Mtc_0504</name>
</gene>
<comment type="cofactor">
    <cofactor evidence="1">
        <name>Zn(2+)</name>
        <dbReference type="ChEBI" id="CHEBI:29105"/>
    </cofactor>
</comment>
<evidence type="ECO:0000256" key="7">
    <source>
        <dbReference type="ARBA" id="ARBA00022723"/>
    </source>
</evidence>
<dbReference type="AlphaFoldDB" id="H8I573"/>
<keyword evidence="11" id="KW-0482">Metalloprotease</keyword>
<dbReference type="InterPro" id="IPR008915">
    <property type="entry name" value="Peptidase_M50"/>
</dbReference>
<evidence type="ECO:0000256" key="3">
    <source>
        <dbReference type="ARBA" id="ARBA00007931"/>
    </source>
</evidence>
<dbReference type="GO" id="GO:0046872">
    <property type="term" value="F:metal ion binding"/>
    <property type="evidence" value="ECO:0007669"/>
    <property type="project" value="UniProtKB-KW"/>
</dbReference>
<keyword evidence="7" id="KW-0479">Metal-binding</keyword>
<dbReference type="eggNOG" id="arCOG00614">
    <property type="taxonomic scope" value="Archaea"/>
</dbReference>
<evidence type="ECO:0000256" key="8">
    <source>
        <dbReference type="ARBA" id="ARBA00022801"/>
    </source>
</evidence>
<feature type="transmembrane region" description="Helical" evidence="13">
    <location>
        <begin position="40"/>
        <end position="58"/>
    </location>
</feature>
<evidence type="ECO:0000256" key="4">
    <source>
        <dbReference type="ARBA" id="ARBA00022475"/>
    </source>
</evidence>
<dbReference type="Pfam" id="PF02163">
    <property type="entry name" value="Peptidase_M50"/>
    <property type="match status" value="1"/>
</dbReference>
<dbReference type="GeneID" id="11970389"/>
<dbReference type="PANTHER" id="PTHR35864">
    <property type="entry name" value="ZINC METALLOPROTEASE MJ0611-RELATED"/>
    <property type="match status" value="1"/>
</dbReference>
<dbReference type="PANTHER" id="PTHR35864:SF1">
    <property type="entry name" value="ZINC METALLOPROTEASE YWHC-RELATED"/>
    <property type="match status" value="1"/>
</dbReference>
<evidence type="ECO:0000313" key="15">
    <source>
        <dbReference type="EMBL" id="AFC99270.1"/>
    </source>
</evidence>
<dbReference type="Proteomes" id="UP000005233">
    <property type="component" value="Chromosome"/>
</dbReference>
<dbReference type="InterPro" id="IPR044537">
    <property type="entry name" value="Rip2-like"/>
</dbReference>
<dbReference type="EMBL" id="CP003243">
    <property type="protein sequence ID" value="AFC99270.1"/>
    <property type="molecule type" value="Genomic_DNA"/>
</dbReference>
<keyword evidence="10 13" id="KW-1133">Transmembrane helix</keyword>
<keyword evidence="9" id="KW-0862">Zinc</keyword>
<feature type="transmembrane region" description="Helical" evidence="13">
    <location>
        <begin position="208"/>
        <end position="229"/>
    </location>
</feature>
<proteinExistence type="inferred from homology"/>
<evidence type="ECO:0000259" key="14">
    <source>
        <dbReference type="Pfam" id="PF02163"/>
    </source>
</evidence>
<evidence type="ECO:0000256" key="9">
    <source>
        <dbReference type="ARBA" id="ARBA00022833"/>
    </source>
</evidence>
<keyword evidence="5 15" id="KW-0645">Protease</keyword>
<dbReference type="GO" id="GO:0008237">
    <property type="term" value="F:metallopeptidase activity"/>
    <property type="evidence" value="ECO:0007669"/>
    <property type="project" value="UniProtKB-KW"/>
</dbReference>
<accession>H8I573</accession>
<evidence type="ECO:0000256" key="13">
    <source>
        <dbReference type="SAM" id="Phobius"/>
    </source>
</evidence>
<dbReference type="InterPro" id="IPR052348">
    <property type="entry name" value="Metallopeptidase_M50B"/>
</dbReference>
<evidence type="ECO:0000313" key="16">
    <source>
        <dbReference type="Proteomes" id="UP000005233"/>
    </source>
</evidence>
<dbReference type="RefSeq" id="WP_014405109.1">
    <property type="nucleotide sequence ID" value="NC_017034.1"/>
</dbReference>
<feature type="transmembrane region" description="Helical" evidence="13">
    <location>
        <begin position="169"/>
        <end position="188"/>
    </location>
</feature>
<organism evidence="15 16">
    <name type="scientific">Methanocella conradii (strain DSM 24694 / JCM 17849 / CGMCC 1.5162 / HZ254)</name>
    <dbReference type="NCBI Taxonomy" id="1041930"/>
    <lineage>
        <taxon>Archaea</taxon>
        <taxon>Methanobacteriati</taxon>
        <taxon>Methanobacteriota</taxon>
        <taxon>Stenosarchaea group</taxon>
        <taxon>Methanomicrobia</taxon>
        <taxon>Methanocellales</taxon>
        <taxon>Methanocellaceae</taxon>
        <taxon>Methanocella</taxon>
    </lineage>
</organism>
<dbReference type="HOGENOM" id="CLU_099718_0_0_2"/>
<sequence>MGYSSGIGTSELIDLLLSFVVLTIAFSMVGGGVGHVTAEGLAIVAVAVGSGFMLHELAHKFVAQRYGYWAEYKASMLGLVLTILMAMTIGIVFAAPGAVVIRRSQYSTPSIHYSEADDAYWDSLERRVGSEDLWISLAGPMTNIILVALAFASIMYMESALPIQALVGNLYYAIAIRAFQINLMLAAFNLIPIDPLDGGKVFRGNPLVWAAVGVPTILFALAVLFLGIYPF</sequence>
<dbReference type="GO" id="GO:0006508">
    <property type="term" value="P:proteolysis"/>
    <property type="evidence" value="ECO:0007669"/>
    <property type="project" value="UniProtKB-KW"/>
</dbReference>
<keyword evidence="4" id="KW-1003">Cell membrane</keyword>
<evidence type="ECO:0000256" key="11">
    <source>
        <dbReference type="ARBA" id="ARBA00023049"/>
    </source>
</evidence>
<feature type="transmembrane region" description="Helical" evidence="13">
    <location>
        <begin position="133"/>
        <end position="157"/>
    </location>
</feature>
<reference evidence="15 16" key="1">
    <citation type="journal article" date="2012" name="J. Bacteriol.">
        <title>Complete genome sequence of a thermophilic methanogen, Methanocella conradii HZ254, isolated from Chinese rice field soil.</title>
        <authorList>
            <person name="Lu Z."/>
            <person name="Lu Y."/>
        </authorList>
    </citation>
    <scope>NUCLEOTIDE SEQUENCE [LARGE SCALE GENOMIC DNA]</scope>
    <source>
        <strain evidence="16">DSM 24694 / JCM 17849 / CGMCC 1.5162 / HZ254</strain>
    </source>
</reference>
<evidence type="ECO:0000256" key="10">
    <source>
        <dbReference type="ARBA" id="ARBA00022989"/>
    </source>
</evidence>
<dbReference type="KEGG" id="mez:Mtc_0504"/>
<evidence type="ECO:0000256" key="2">
    <source>
        <dbReference type="ARBA" id="ARBA00004651"/>
    </source>
</evidence>
<evidence type="ECO:0000256" key="6">
    <source>
        <dbReference type="ARBA" id="ARBA00022692"/>
    </source>
</evidence>
<keyword evidence="6 13" id="KW-0812">Transmembrane</keyword>
<keyword evidence="16" id="KW-1185">Reference proteome</keyword>
<feature type="domain" description="Peptidase M50" evidence="14">
    <location>
        <begin position="45"/>
        <end position="167"/>
    </location>
</feature>
<dbReference type="STRING" id="1041930.Mtc_0504"/>
<keyword evidence="8" id="KW-0378">Hydrolase</keyword>
<keyword evidence="12 13" id="KW-0472">Membrane</keyword>
<comment type="similarity">
    <text evidence="3">Belongs to the peptidase M50B family.</text>
</comment>
<comment type="subcellular location">
    <subcellularLocation>
        <location evidence="2">Cell membrane</location>
        <topology evidence="2">Multi-pass membrane protein</topology>
    </subcellularLocation>
</comment>
<dbReference type="CDD" id="cd06158">
    <property type="entry name" value="S2P-M50_like_1"/>
    <property type="match status" value="1"/>
</dbReference>
<evidence type="ECO:0000256" key="12">
    <source>
        <dbReference type="ARBA" id="ARBA00023136"/>
    </source>
</evidence>
<feature type="transmembrane region" description="Helical" evidence="13">
    <location>
        <begin position="79"/>
        <end position="101"/>
    </location>
</feature>
<dbReference type="OrthoDB" id="86131at2157"/>
<dbReference type="GO" id="GO:0005886">
    <property type="term" value="C:plasma membrane"/>
    <property type="evidence" value="ECO:0007669"/>
    <property type="project" value="UniProtKB-SubCell"/>
</dbReference>
<evidence type="ECO:0000256" key="1">
    <source>
        <dbReference type="ARBA" id="ARBA00001947"/>
    </source>
</evidence>
<protein>
    <submittedName>
        <fullName evidence="15">Zn-dependent protease</fullName>
    </submittedName>
</protein>
<feature type="transmembrane region" description="Helical" evidence="13">
    <location>
        <begin position="12"/>
        <end position="34"/>
    </location>
</feature>
<name>H8I573_METCZ</name>
<evidence type="ECO:0000256" key="5">
    <source>
        <dbReference type="ARBA" id="ARBA00022670"/>
    </source>
</evidence>